<keyword evidence="4" id="KW-1185">Reference proteome</keyword>
<evidence type="ECO:0000313" key="4">
    <source>
        <dbReference type="Proteomes" id="UP000515860"/>
    </source>
</evidence>
<dbReference type="InterPro" id="IPR010982">
    <property type="entry name" value="Lambda_DNA-bd_dom_sf"/>
</dbReference>
<evidence type="ECO:0000259" key="2">
    <source>
        <dbReference type="PROSITE" id="PS50943"/>
    </source>
</evidence>
<protein>
    <submittedName>
        <fullName evidence="3">Helix-turn-helix transcriptional regulator</fullName>
    </submittedName>
</protein>
<dbReference type="SMART" id="SM00530">
    <property type="entry name" value="HTH_XRE"/>
    <property type="match status" value="1"/>
</dbReference>
<evidence type="ECO:0000256" key="1">
    <source>
        <dbReference type="ARBA" id="ARBA00023125"/>
    </source>
</evidence>
<evidence type="ECO:0000313" key="3">
    <source>
        <dbReference type="EMBL" id="QNM09948.1"/>
    </source>
</evidence>
<dbReference type="AlphaFoldDB" id="A0A7G9GGL6"/>
<dbReference type="CDD" id="cd00093">
    <property type="entry name" value="HTH_XRE"/>
    <property type="match status" value="1"/>
</dbReference>
<proteinExistence type="predicted"/>
<reference evidence="3 4" key="1">
    <citation type="submission" date="2020-08" db="EMBL/GenBank/DDBJ databases">
        <authorList>
            <person name="Liu C."/>
            <person name="Sun Q."/>
        </authorList>
    </citation>
    <scope>NUCLEOTIDE SEQUENCE [LARGE SCALE GENOMIC DNA]</scope>
    <source>
        <strain evidence="3 4">NSJ-29</strain>
    </source>
</reference>
<dbReference type="SUPFAM" id="SSF81901">
    <property type="entry name" value="HCP-like"/>
    <property type="match status" value="1"/>
</dbReference>
<accession>A0A7G9GGL6</accession>
<sequence>MNIGTVIRKYRKEKQLTQEEVAGYLGVTAPAVNKWENGNSLPDISLLAPIARLLGISTDMLLSFREELTEEEMNEIIRTVSNRIKSGEDYGTVFSWAEKKMQEYPNCDRLAFQIAQMLDGYRYIYGNTEAEEYRGKIYGLYVRSLQSADGDVAQSAAVALFHMAVAEEDYEKAQEYLDRIPKRGFNQNQMQAILYHRQKKVEEAYRLYERILFTGFNDLNGALNGLLSLSIEEGKIDRAKSIVDKQKRMAEILEMGKYMEASPGLDLAIHLRDKEEILKILESVIYSIDDMDAFKNSELYSHMSFSNAGTKEIALMLKNALENDKKVEFVKADRKYQELLEKLCRFIEN</sequence>
<dbReference type="SUPFAM" id="SSF47413">
    <property type="entry name" value="lambda repressor-like DNA-binding domains"/>
    <property type="match status" value="1"/>
</dbReference>
<name>A0A7G9GGL6_9FIRM</name>
<dbReference type="PANTHER" id="PTHR46558">
    <property type="entry name" value="TRACRIPTIONAL REGULATORY PROTEIN-RELATED-RELATED"/>
    <property type="match status" value="1"/>
</dbReference>
<dbReference type="EMBL" id="CP060635">
    <property type="protein sequence ID" value="QNM09948.1"/>
    <property type="molecule type" value="Genomic_DNA"/>
</dbReference>
<dbReference type="KEGG" id="whj:H9Q79_06635"/>
<dbReference type="InterPro" id="IPR001387">
    <property type="entry name" value="Cro/C1-type_HTH"/>
</dbReference>
<dbReference type="RefSeq" id="WP_249329480.1">
    <property type="nucleotide sequence ID" value="NZ_CP060635.1"/>
</dbReference>
<dbReference type="GO" id="GO:0003677">
    <property type="term" value="F:DNA binding"/>
    <property type="evidence" value="ECO:0007669"/>
    <property type="project" value="UniProtKB-KW"/>
</dbReference>
<dbReference type="PROSITE" id="PS50943">
    <property type="entry name" value="HTH_CROC1"/>
    <property type="match status" value="1"/>
</dbReference>
<dbReference type="Proteomes" id="UP000515860">
    <property type="component" value="Chromosome"/>
</dbReference>
<gene>
    <name evidence="3" type="ORF">H9Q79_06635</name>
</gene>
<dbReference type="Gene3D" id="1.10.260.40">
    <property type="entry name" value="lambda repressor-like DNA-binding domains"/>
    <property type="match status" value="1"/>
</dbReference>
<keyword evidence="1" id="KW-0238">DNA-binding</keyword>
<feature type="domain" description="HTH cro/C1-type" evidence="2">
    <location>
        <begin position="7"/>
        <end position="61"/>
    </location>
</feature>
<dbReference type="Pfam" id="PF01381">
    <property type="entry name" value="HTH_3"/>
    <property type="match status" value="1"/>
</dbReference>
<organism evidence="3 4">
    <name type="scientific">Wansuia hejianensis</name>
    <dbReference type="NCBI Taxonomy" id="2763667"/>
    <lineage>
        <taxon>Bacteria</taxon>
        <taxon>Bacillati</taxon>
        <taxon>Bacillota</taxon>
        <taxon>Clostridia</taxon>
        <taxon>Lachnospirales</taxon>
        <taxon>Lachnospiraceae</taxon>
        <taxon>Wansuia</taxon>
    </lineage>
</organism>
<dbReference type="PANTHER" id="PTHR46558:SF11">
    <property type="entry name" value="HTH-TYPE TRANSCRIPTIONAL REGULATOR XRE"/>
    <property type="match status" value="1"/>
</dbReference>